<name>A0AAE1F5A1_PETCI</name>
<evidence type="ECO:0000313" key="2">
    <source>
        <dbReference type="Proteomes" id="UP001286313"/>
    </source>
</evidence>
<proteinExistence type="predicted"/>
<reference evidence="1" key="1">
    <citation type="submission" date="2023-10" db="EMBL/GenBank/DDBJ databases">
        <title>Genome assemblies of two species of porcelain crab, Petrolisthes cinctipes and Petrolisthes manimaculis (Anomura: Porcellanidae).</title>
        <authorList>
            <person name="Angst P."/>
        </authorList>
    </citation>
    <scope>NUCLEOTIDE SEQUENCE</scope>
    <source>
        <strain evidence="1">PB745_01</strain>
        <tissue evidence="1">Gill</tissue>
    </source>
</reference>
<dbReference type="EMBL" id="JAWQEG010003176">
    <property type="protein sequence ID" value="KAK3867567.1"/>
    <property type="molecule type" value="Genomic_DNA"/>
</dbReference>
<sequence>MMVAVVGIPLLLLLLLLLLGKYYIMVAERVVPPTTQHFMDTSNTSRPSCQCMFTVRDKAWSRAGWNNDQSYEELSRQLPRLLVQQEENITKAQVYMDTRLASMRGAIPYLPCKVRRIRMDELRQCVAARTQGGTNTWIAFVGDSNMRQKFHTFISLLPTHLHYTYYLGQKQVSREEFIAVMMYHMDRPPTFDIIGRVSPLNTTTQKDPQDSSKASLTSDISNYSTTHQHHRLYRTDLIQNISSIDAMYAGENINGTNWKENQSSLNGGNPLFVIPSNISPHSPSLYDPLLEDAVVLSGGYELRVTLVWSTGKKIESRSKVKGGRTDVAKLEEWLEGTSIPHVIVIG</sequence>
<evidence type="ECO:0000313" key="1">
    <source>
        <dbReference type="EMBL" id="KAK3867567.1"/>
    </source>
</evidence>
<gene>
    <name evidence="1" type="ORF">Pcinc_026983</name>
</gene>
<dbReference type="Proteomes" id="UP001286313">
    <property type="component" value="Unassembled WGS sequence"/>
</dbReference>
<accession>A0AAE1F5A1</accession>
<organism evidence="1 2">
    <name type="scientific">Petrolisthes cinctipes</name>
    <name type="common">Flat porcelain crab</name>
    <dbReference type="NCBI Taxonomy" id="88211"/>
    <lineage>
        <taxon>Eukaryota</taxon>
        <taxon>Metazoa</taxon>
        <taxon>Ecdysozoa</taxon>
        <taxon>Arthropoda</taxon>
        <taxon>Crustacea</taxon>
        <taxon>Multicrustacea</taxon>
        <taxon>Malacostraca</taxon>
        <taxon>Eumalacostraca</taxon>
        <taxon>Eucarida</taxon>
        <taxon>Decapoda</taxon>
        <taxon>Pleocyemata</taxon>
        <taxon>Anomura</taxon>
        <taxon>Galatheoidea</taxon>
        <taxon>Porcellanidae</taxon>
        <taxon>Petrolisthes</taxon>
    </lineage>
</organism>
<comment type="caution">
    <text evidence="1">The sequence shown here is derived from an EMBL/GenBank/DDBJ whole genome shotgun (WGS) entry which is preliminary data.</text>
</comment>
<keyword evidence="2" id="KW-1185">Reference proteome</keyword>
<dbReference type="AlphaFoldDB" id="A0AAE1F5A1"/>
<protein>
    <submittedName>
        <fullName evidence="1">Uncharacterized protein</fullName>
    </submittedName>
</protein>